<evidence type="ECO:0000313" key="3">
    <source>
        <dbReference type="Proteomes" id="UP000587586"/>
    </source>
</evidence>
<reference evidence="3" key="1">
    <citation type="submission" date="2020-06" db="EMBL/GenBank/DDBJ databases">
        <title>Draft genomic sequecing of Geomonas sp. Red745.</title>
        <authorList>
            <person name="Itoh H."/>
            <person name="Xu Z.X."/>
            <person name="Ushijima N."/>
            <person name="Masuda Y."/>
            <person name="Shiratori Y."/>
            <person name="Senoo K."/>
        </authorList>
    </citation>
    <scope>NUCLEOTIDE SEQUENCE [LARGE SCALE GENOMIC DNA]</scope>
    <source>
        <strain evidence="3">Red745</strain>
    </source>
</reference>
<feature type="domain" description="YMGG-like Gly-zipper" evidence="1">
    <location>
        <begin position="71"/>
        <end position="113"/>
    </location>
</feature>
<sequence length="303" mass="33108">MRFGYKILPFSLLLALGGCVTVPGGPSVNVLPAPGKSFETFQREDATCRQWAERQLGAPSQEALDQKVAAGAVAGTAVGAGVGAALGSASGHAGTGALIGAASGLLLGTAVGSESGQVYGREAQRRYDNSYLQCMYSYGNQIPGRSRPAVTHTVAAAPPPPPPAPVVVAPAPPPPPVEIIQAPPPEPEVYPAPAEVYVNEAPQFIYSPPLGMYVAVGVPYDLMYNGSEFFYFYAGRWYHGPYYNGPWMPLQRRSYPSVFVRYRIDSIRHYRDVEYRRYDRDRGHYNGRMHRPAYRERVIIERR</sequence>
<dbReference type="InterPro" id="IPR027367">
    <property type="entry name" value="Gly-zipper_YMGG"/>
</dbReference>
<keyword evidence="3" id="KW-1185">Reference proteome</keyword>
<dbReference type="EMBL" id="BLXZ01000001">
    <property type="protein sequence ID" value="GFO67176.1"/>
    <property type="molecule type" value="Genomic_DNA"/>
</dbReference>
<dbReference type="Pfam" id="PF13441">
    <property type="entry name" value="Gly-zipper_YMGG"/>
    <property type="match status" value="1"/>
</dbReference>
<comment type="caution">
    <text evidence="2">The sequence shown here is derived from an EMBL/GenBank/DDBJ whole genome shotgun (WGS) entry which is preliminary data.</text>
</comment>
<dbReference type="RefSeq" id="WP_183359693.1">
    <property type="nucleotide sequence ID" value="NZ_BLXZ01000001.1"/>
</dbReference>
<dbReference type="PROSITE" id="PS51257">
    <property type="entry name" value="PROKAR_LIPOPROTEIN"/>
    <property type="match status" value="1"/>
</dbReference>
<proteinExistence type="predicted"/>
<gene>
    <name evidence="2" type="ORF">GMLC_07550</name>
</gene>
<name>A0A6V8N3T4_9BACT</name>
<dbReference type="AlphaFoldDB" id="A0A6V8N3T4"/>
<organism evidence="2 3">
    <name type="scientific">Geomonas limicola</name>
    <dbReference type="NCBI Taxonomy" id="2740186"/>
    <lineage>
        <taxon>Bacteria</taxon>
        <taxon>Pseudomonadati</taxon>
        <taxon>Thermodesulfobacteriota</taxon>
        <taxon>Desulfuromonadia</taxon>
        <taxon>Geobacterales</taxon>
        <taxon>Geobacteraceae</taxon>
        <taxon>Geomonas</taxon>
    </lineage>
</organism>
<evidence type="ECO:0000313" key="2">
    <source>
        <dbReference type="EMBL" id="GFO67176.1"/>
    </source>
</evidence>
<dbReference type="Proteomes" id="UP000587586">
    <property type="component" value="Unassembled WGS sequence"/>
</dbReference>
<evidence type="ECO:0000259" key="1">
    <source>
        <dbReference type="Pfam" id="PF13441"/>
    </source>
</evidence>
<accession>A0A6V8N3T4</accession>
<protein>
    <recommendedName>
        <fullName evidence="1">YMGG-like Gly-zipper domain-containing protein</fullName>
    </recommendedName>
</protein>